<evidence type="ECO:0000256" key="5">
    <source>
        <dbReference type="ARBA" id="ARBA00023163"/>
    </source>
</evidence>
<dbReference type="Gene3D" id="1.10.3970.10">
    <property type="entry name" value="BSD domain"/>
    <property type="match status" value="1"/>
</dbReference>
<dbReference type="GO" id="GO:0006289">
    <property type="term" value="P:nucleotide-excision repair"/>
    <property type="evidence" value="ECO:0007669"/>
    <property type="project" value="InterPro"/>
</dbReference>
<feature type="compositionally biased region" description="Low complexity" evidence="7">
    <location>
        <begin position="114"/>
        <end position="129"/>
    </location>
</feature>
<evidence type="ECO:0000259" key="8">
    <source>
        <dbReference type="PROSITE" id="PS50858"/>
    </source>
</evidence>
<evidence type="ECO:0000256" key="6">
    <source>
        <dbReference type="ARBA" id="ARBA00023242"/>
    </source>
</evidence>
<reference evidence="9" key="1">
    <citation type="submission" date="2021-11" db="EMBL/GenBank/DDBJ databases">
        <authorList>
            <person name="Herlambang A."/>
            <person name="Guo Y."/>
            <person name="Takashima Y."/>
            <person name="Nishizawa T."/>
        </authorList>
    </citation>
    <scope>NUCLEOTIDE SEQUENCE</scope>
    <source>
        <strain evidence="9">E1425</strain>
    </source>
</reference>
<keyword evidence="5" id="KW-0804">Transcription</keyword>
<keyword evidence="6" id="KW-0539">Nucleus</keyword>
<gene>
    <name evidence="9" type="ORF">EMPS_11030</name>
</gene>
<dbReference type="InterPro" id="IPR005607">
    <property type="entry name" value="BSD_dom"/>
</dbReference>
<dbReference type="SMART" id="SM00751">
    <property type="entry name" value="BSD"/>
    <property type="match status" value="2"/>
</dbReference>
<dbReference type="InterPro" id="IPR035925">
    <property type="entry name" value="BSD_dom_sf"/>
</dbReference>
<dbReference type="GO" id="GO:0000439">
    <property type="term" value="C:transcription factor TFIIH core complex"/>
    <property type="evidence" value="ECO:0007669"/>
    <property type="project" value="InterPro"/>
</dbReference>
<evidence type="ECO:0000256" key="1">
    <source>
        <dbReference type="ARBA" id="ARBA00004123"/>
    </source>
</evidence>
<sequence length="591" mass="65136">MSSMWDAGETITTQAPTQFRKRLGTLFLTSKRLAWVPQGGLAPTVSVLNSDIKNLFVNAEGSAKVMIKIVEVKPDTSHSFIFTSSSALAERDVFKDGISGILATRQALANASGASAGSAAGSSPSSVASPTMSDASAPGTPRIGAGSAPGGMRRGLNGSGPSAEMKLRFALLKQNKDLAMLHKDLVMGKHVSEEEFWETRKHLLRNQAVMDHQQKGQSSAWLDLKPETGESNDVKYVMTPQVIHSVCQQYPSIKKAYDTWVPGTLSEAEFWKRYFQSRFFHRSRSGRGANEPDDDIFDQALAEDENETRAPPKRIKLDHINKLVDLSTTEEDHLESYTSPDSTMAAGKTKESKEAMPLIRRFNRYAQRVLDSTVGPPKKTSAGPEPFNMSGVERAIVMEDLQEQKEASKIVLDIQDTRRYFESQGGDTKSSKIAEGQNPGDILKHFYRDFISNEVVLDKPFHIPGGTFDALMKNVKVNRAKMMPPQDGSQLLPPALYQEALSCHATGNEILRHFWASTGADKEAKHARMVESLNKIRDENIKSLMIQASSLGANCHDAMKMMLKPMQGAIHKALKHAETARPRPMARKLPA</sequence>
<dbReference type="EMBL" id="BQFW01000015">
    <property type="protein sequence ID" value="GJJ78671.1"/>
    <property type="molecule type" value="Genomic_DNA"/>
</dbReference>
<dbReference type="CDD" id="cd13229">
    <property type="entry name" value="PH_TFIIH"/>
    <property type="match status" value="1"/>
</dbReference>
<evidence type="ECO:0000256" key="4">
    <source>
        <dbReference type="ARBA" id="ARBA00023015"/>
    </source>
</evidence>
<feature type="region of interest" description="Disordered" evidence="7">
    <location>
        <begin position="331"/>
        <end position="352"/>
    </location>
</feature>
<comment type="subcellular location">
    <subcellularLocation>
        <location evidence="1">Nucleus</location>
    </subcellularLocation>
</comment>
<keyword evidence="4" id="KW-0805">Transcription regulation</keyword>
<dbReference type="InterPro" id="IPR013876">
    <property type="entry name" value="TFIIH_BTF_p62_N"/>
</dbReference>
<dbReference type="SUPFAM" id="SSF50729">
    <property type="entry name" value="PH domain-like"/>
    <property type="match status" value="1"/>
</dbReference>
<keyword evidence="3" id="KW-0677">Repeat</keyword>
<feature type="domain" description="BSD" evidence="8">
    <location>
        <begin position="230"/>
        <end position="282"/>
    </location>
</feature>
<name>A0A9P3M1K3_9FUNG</name>
<dbReference type="GO" id="GO:0006351">
    <property type="term" value="P:DNA-templated transcription"/>
    <property type="evidence" value="ECO:0007669"/>
    <property type="project" value="InterPro"/>
</dbReference>
<dbReference type="InterPro" id="IPR027079">
    <property type="entry name" value="Tfb1/GTF2H1"/>
</dbReference>
<evidence type="ECO:0000256" key="2">
    <source>
        <dbReference type="ARBA" id="ARBA00009448"/>
    </source>
</evidence>
<dbReference type="Pfam" id="PF08567">
    <property type="entry name" value="PH_TFIIH"/>
    <property type="match status" value="1"/>
</dbReference>
<dbReference type="Gene3D" id="2.30.29.30">
    <property type="entry name" value="Pleckstrin-homology domain (PH domain)/Phosphotyrosine-binding domain (PTB)"/>
    <property type="match status" value="1"/>
</dbReference>
<reference evidence="9" key="2">
    <citation type="journal article" date="2022" name="Microbiol. Resour. Announc.">
        <title>Whole-Genome Sequence of Entomortierella parvispora E1425, a Mucoromycotan Fungus Associated with Burkholderiaceae-Related Endosymbiotic Bacteria.</title>
        <authorList>
            <person name="Herlambang A."/>
            <person name="Guo Y."/>
            <person name="Takashima Y."/>
            <person name="Narisawa K."/>
            <person name="Ohta H."/>
            <person name="Nishizawa T."/>
        </authorList>
    </citation>
    <scope>NUCLEOTIDE SEQUENCE</scope>
    <source>
        <strain evidence="9">E1425</strain>
    </source>
</reference>
<comment type="similarity">
    <text evidence="2">Belongs to the TFB1 family.</text>
</comment>
<protein>
    <submittedName>
        <fullName evidence="9">Transcription initiation factor TFIIH subunit 1</fullName>
    </submittedName>
</protein>
<dbReference type="Gene3D" id="6.10.140.1200">
    <property type="match status" value="1"/>
</dbReference>
<organism evidence="9 10">
    <name type="scientific">Entomortierella parvispora</name>
    <dbReference type="NCBI Taxonomy" id="205924"/>
    <lineage>
        <taxon>Eukaryota</taxon>
        <taxon>Fungi</taxon>
        <taxon>Fungi incertae sedis</taxon>
        <taxon>Mucoromycota</taxon>
        <taxon>Mortierellomycotina</taxon>
        <taxon>Mortierellomycetes</taxon>
        <taxon>Mortierellales</taxon>
        <taxon>Mortierellaceae</taxon>
        <taxon>Entomortierella</taxon>
    </lineage>
</organism>
<evidence type="ECO:0000256" key="3">
    <source>
        <dbReference type="ARBA" id="ARBA00022737"/>
    </source>
</evidence>
<feature type="region of interest" description="Disordered" evidence="7">
    <location>
        <begin position="114"/>
        <end position="159"/>
    </location>
</feature>
<proteinExistence type="inferred from homology"/>
<keyword evidence="10" id="KW-1185">Reference proteome</keyword>
<feature type="domain" description="BSD" evidence="8">
    <location>
        <begin position="164"/>
        <end position="208"/>
    </location>
</feature>
<dbReference type="PROSITE" id="PS50858">
    <property type="entry name" value="BSD"/>
    <property type="match status" value="2"/>
</dbReference>
<evidence type="ECO:0000313" key="9">
    <source>
        <dbReference type="EMBL" id="GJJ78671.1"/>
    </source>
</evidence>
<evidence type="ECO:0000256" key="7">
    <source>
        <dbReference type="SAM" id="MobiDB-lite"/>
    </source>
</evidence>
<comment type="caution">
    <text evidence="9">The sequence shown here is derived from an EMBL/GenBank/DDBJ whole genome shotgun (WGS) entry which is preliminary data.</text>
</comment>
<evidence type="ECO:0000313" key="10">
    <source>
        <dbReference type="Proteomes" id="UP000827284"/>
    </source>
</evidence>
<dbReference type="AlphaFoldDB" id="A0A9P3M1K3"/>
<accession>A0A9P3M1K3</accession>
<dbReference type="PANTHER" id="PTHR12856">
    <property type="entry name" value="TRANSCRIPTION INITIATION FACTOR IIH-RELATED"/>
    <property type="match status" value="1"/>
</dbReference>
<dbReference type="OrthoDB" id="360521at2759"/>
<dbReference type="Proteomes" id="UP000827284">
    <property type="component" value="Unassembled WGS sequence"/>
</dbReference>
<dbReference type="InterPro" id="IPR011993">
    <property type="entry name" value="PH-like_dom_sf"/>
</dbReference>
<dbReference type="Pfam" id="PF03909">
    <property type="entry name" value="BSD"/>
    <property type="match status" value="1"/>
</dbReference>
<dbReference type="SUPFAM" id="SSF140383">
    <property type="entry name" value="BSD domain-like"/>
    <property type="match status" value="2"/>
</dbReference>